<reference evidence="2 3" key="1">
    <citation type="submission" date="2018-06" db="EMBL/GenBank/DDBJ databases">
        <authorList>
            <consortium name="Pathogen Informatics"/>
            <person name="Doyle S."/>
        </authorList>
    </citation>
    <scope>NUCLEOTIDE SEQUENCE [LARGE SCALE GENOMIC DNA]</scope>
    <source>
        <strain evidence="2 3">NCTC11535</strain>
    </source>
</reference>
<comment type="caution">
    <text evidence="2">The sequence shown here is derived from an EMBL/GenBank/DDBJ whole genome shotgun (WGS) entry which is preliminary data.</text>
</comment>
<gene>
    <name evidence="2" type="ORF">NCTC11535_01932</name>
</gene>
<evidence type="ECO:0000313" key="2">
    <source>
        <dbReference type="EMBL" id="SPT54222.1"/>
    </source>
</evidence>
<accession>A0ABY1VS42</accession>
<dbReference type="InterPro" id="IPR029261">
    <property type="entry name" value="Transposase_Znf"/>
</dbReference>
<keyword evidence="3" id="KW-1185">Reference proteome</keyword>
<evidence type="ECO:0000259" key="1">
    <source>
        <dbReference type="Pfam" id="PF14690"/>
    </source>
</evidence>
<organism evidence="2 3">
    <name type="scientific">Actinomyces bovis</name>
    <dbReference type="NCBI Taxonomy" id="1658"/>
    <lineage>
        <taxon>Bacteria</taxon>
        <taxon>Bacillati</taxon>
        <taxon>Actinomycetota</taxon>
        <taxon>Actinomycetes</taxon>
        <taxon>Actinomycetales</taxon>
        <taxon>Actinomycetaceae</taxon>
        <taxon>Actinomyces</taxon>
    </lineage>
</organism>
<dbReference type="EMBL" id="UAPQ01000010">
    <property type="protein sequence ID" value="SPT54222.1"/>
    <property type="molecule type" value="Genomic_DNA"/>
</dbReference>
<evidence type="ECO:0000313" key="3">
    <source>
        <dbReference type="Proteomes" id="UP000250006"/>
    </source>
</evidence>
<protein>
    <submittedName>
        <fullName evidence="2">Transposase and inactivated derivatives</fullName>
    </submittedName>
</protein>
<sequence length="168" mass="19135">MTYSSFRTPDLSTFTNLDQCGLAIIGQQVEDNQQPARLLCRPVVIQLSCPACGTRGYPGGTTTRQLSHIPWGHRPTILHVVIRRYRCPACETTWRDDLNRAAPPRSKLTYAAIRWALVTIGSDHMTISRCAAKLQVAWHTVNTAVLDEGRRVLFDDPQQVRWCTRYRR</sequence>
<dbReference type="Pfam" id="PF14690">
    <property type="entry name" value="Zn_ribbon_ISL3"/>
    <property type="match status" value="1"/>
</dbReference>
<proteinExistence type="predicted"/>
<dbReference type="Proteomes" id="UP000250006">
    <property type="component" value="Unassembled WGS sequence"/>
</dbReference>
<name>A0ABY1VS42_9ACTO</name>
<feature type="domain" description="Transposase IS204/IS1001/IS1096/IS1165 zinc-finger" evidence="1">
    <location>
        <begin position="48"/>
        <end position="90"/>
    </location>
</feature>